<dbReference type="PANTHER" id="PTHR48111">
    <property type="entry name" value="REGULATOR OF RPOS"/>
    <property type="match status" value="1"/>
</dbReference>
<dbReference type="Gene3D" id="1.10.10.10">
    <property type="entry name" value="Winged helix-like DNA-binding domain superfamily/Winged helix DNA-binding domain"/>
    <property type="match status" value="1"/>
</dbReference>
<dbReference type="GO" id="GO:0000976">
    <property type="term" value="F:transcription cis-regulatory region binding"/>
    <property type="evidence" value="ECO:0007669"/>
    <property type="project" value="TreeGrafter"/>
</dbReference>
<dbReference type="InterPro" id="IPR036388">
    <property type="entry name" value="WH-like_DNA-bd_sf"/>
</dbReference>
<dbReference type="Pfam" id="PF00486">
    <property type="entry name" value="Trans_reg_C"/>
    <property type="match status" value="1"/>
</dbReference>
<dbReference type="GO" id="GO:0032993">
    <property type="term" value="C:protein-DNA complex"/>
    <property type="evidence" value="ECO:0007669"/>
    <property type="project" value="TreeGrafter"/>
</dbReference>
<dbReference type="SMART" id="SM00862">
    <property type="entry name" value="Trans_reg_C"/>
    <property type="match status" value="1"/>
</dbReference>
<dbReference type="Pfam" id="PF00072">
    <property type="entry name" value="Response_reg"/>
    <property type="match status" value="1"/>
</dbReference>
<evidence type="ECO:0000256" key="5">
    <source>
        <dbReference type="ARBA" id="ARBA00023163"/>
    </source>
</evidence>
<dbReference type="EMBL" id="AAYA01000026">
    <property type="protein sequence ID" value="EBA05684.1"/>
    <property type="molecule type" value="Genomic_DNA"/>
</dbReference>
<dbReference type="PANTHER" id="PTHR48111:SF22">
    <property type="entry name" value="REGULATOR OF RPOS"/>
    <property type="match status" value="1"/>
</dbReference>
<dbReference type="OrthoDB" id="9802426at2"/>
<keyword evidence="5" id="KW-0804">Transcription</keyword>
<feature type="domain" description="OmpR/PhoB-type" evidence="9">
    <location>
        <begin position="121"/>
        <end position="223"/>
    </location>
</feature>
<name>A3KAV6_SAGS3</name>
<dbReference type="GO" id="GO:0006355">
    <property type="term" value="P:regulation of DNA-templated transcription"/>
    <property type="evidence" value="ECO:0007669"/>
    <property type="project" value="InterPro"/>
</dbReference>
<dbReference type="GO" id="GO:0005829">
    <property type="term" value="C:cytosol"/>
    <property type="evidence" value="ECO:0007669"/>
    <property type="project" value="TreeGrafter"/>
</dbReference>
<evidence type="ECO:0000256" key="4">
    <source>
        <dbReference type="ARBA" id="ARBA00023125"/>
    </source>
</evidence>
<keyword evidence="1 6" id="KW-0597">Phosphoprotein</keyword>
<sequence>MTLRLLIVDDDPGIASALARGMAIHGYEAQTEMRADTALAHLLGGGFSAAIVDVMLGEDSGIDLVREARAAGVDVPVLMLSALSEVEQRAAGLEAGADDYVVKPFSLDELVARLRVQEKRAEARRPQPATFRKSIRLLCLGPAEVTLTEREADLLLLLVGQGSEPLARGDIFDALWGADGAADAPGSENVVDVYIGYVRKKLARQDFGFGIRTVRNKGFCIEGIAPQVLS</sequence>
<dbReference type="GO" id="GO:0000156">
    <property type="term" value="F:phosphorelay response regulator activity"/>
    <property type="evidence" value="ECO:0007669"/>
    <property type="project" value="TreeGrafter"/>
</dbReference>
<evidence type="ECO:0000313" key="11">
    <source>
        <dbReference type="Proteomes" id="UP000005713"/>
    </source>
</evidence>
<organism evidence="10 11">
    <name type="scientific">Sagittula stellata (strain ATCC 700073 / DSM 11524 / E-37)</name>
    <dbReference type="NCBI Taxonomy" id="388399"/>
    <lineage>
        <taxon>Bacteria</taxon>
        <taxon>Pseudomonadati</taxon>
        <taxon>Pseudomonadota</taxon>
        <taxon>Alphaproteobacteria</taxon>
        <taxon>Rhodobacterales</taxon>
        <taxon>Roseobacteraceae</taxon>
        <taxon>Sagittula</taxon>
    </lineage>
</organism>
<feature type="modified residue" description="4-aspartylphosphate" evidence="6">
    <location>
        <position position="53"/>
    </location>
</feature>
<dbReference type="InterPro" id="IPR011006">
    <property type="entry name" value="CheY-like_superfamily"/>
</dbReference>
<dbReference type="Gene3D" id="3.40.50.2300">
    <property type="match status" value="1"/>
</dbReference>
<keyword evidence="3" id="KW-0805">Transcription regulation</keyword>
<evidence type="ECO:0000259" key="9">
    <source>
        <dbReference type="PROSITE" id="PS51755"/>
    </source>
</evidence>
<dbReference type="SUPFAM" id="SSF46894">
    <property type="entry name" value="C-terminal effector domain of the bipartite response regulators"/>
    <property type="match status" value="1"/>
</dbReference>
<dbReference type="eggNOG" id="COG0745">
    <property type="taxonomic scope" value="Bacteria"/>
</dbReference>
<feature type="DNA-binding region" description="OmpR/PhoB-type" evidence="7">
    <location>
        <begin position="121"/>
        <end position="223"/>
    </location>
</feature>
<keyword evidence="4 7" id="KW-0238">DNA-binding</keyword>
<evidence type="ECO:0000256" key="6">
    <source>
        <dbReference type="PROSITE-ProRule" id="PRU00169"/>
    </source>
</evidence>
<dbReference type="PROSITE" id="PS51755">
    <property type="entry name" value="OMPR_PHOB"/>
    <property type="match status" value="1"/>
</dbReference>
<dbReference type="InterPro" id="IPR016032">
    <property type="entry name" value="Sig_transdc_resp-reg_C-effctor"/>
</dbReference>
<dbReference type="InterPro" id="IPR001789">
    <property type="entry name" value="Sig_transdc_resp-reg_receiver"/>
</dbReference>
<evidence type="ECO:0000256" key="3">
    <source>
        <dbReference type="ARBA" id="ARBA00023015"/>
    </source>
</evidence>
<protein>
    <submittedName>
        <fullName evidence="10">Putative two-component response regulator</fullName>
    </submittedName>
</protein>
<reference evidence="10 11" key="1">
    <citation type="submission" date="2006-06" db="EMBL/GenBank/DDBJ databases">
        <authorList>
            <person name="Moran M.A."/>
            <person name="Ferriera S."/>
            <person name="Johnson J."/>
            <person name="Kravitz S."/>
            <person name="Beeson K."/>
            <person name="Sutton G."/>
            <person name="Rogers Y.-H."/>
            <person name="Friedman R."/>
            <person name="Frazier M."/>
            <person name="Venter J.C."/>
        </authorList>
    </citation>
    <scope>NUCLEOTIDE SEQUENCE [LARGE SCALE GENOMIC DNA]</scope>
    <source>
        <strain evidence="10 11">E-37</strain>
    </source>
</reference>
<keyword evidence="2" id="KW-0902">Two-component regulatory system</keyword>
<evidence type="ECO:0000313" key="10">
    <source>
        <dbReference type="EMBL" id="EBA05684.1"/>
    </source>
</evidence>
<accession>A3KAV6</accession>
<feature type="domain" description="Response regulatory" evidence="8">
    <location>
        <begin position="4"/>
        <end position="118"/>
    </location>
</feature>
<dbReference type="CDD" id="cd00383">
    <property type="entry name" value="trans_reg_C"/>
    <property type="match status" value="1"/>
</dbReference>
<dbReference type="RefSeq" id="WP_005863991.1">
    <property type="nucleotide sequence ID" value="NZ_AAYA01000026.1"/>
</dbReference>
<evidence type="ECO:0000256" key="7">
    <source>
        <dbReference type="PROSITE-ProRule" id="PRU01091"/>
    </source>
</evidence>
<evidence type="ECO:0000256" key="1">
    <source>
        <dbReference type="ARBA" id="ARBA00022553"/>
    </source>
</evidence>
<dbReference type="Proteomes" id="UP000005713">
    <property type="component" value="Unassembled WGS sequence"/>
</dbReference>
<comment type="caution">
    <text evidence="10">The sequence shown here is derived from an EMBL/GenBank/DDBJ whole genome shotgun (WGS) entry which is preliminary data.</text>
</comment>
<evidence type="ECO:0000259" key="8">
    <source>
        <dbReference type="PROSITE" id="PS50110"/>
    </source>
</evidence>
<dbReference type="PROSITE" id="PS50110">
    <property type="entry name" value="RESPONSE_REGULATORY"/>
    <property type="match status" value="1"/>
</dbReference>
<dbReference type="InterPro" id="IPR039420">
    <property type="entry name" value="WalR-like"/>
</dbReference>
<gene>
    <name evidence="10" type="ORF">SSE37_03260</name>
</gene>
<dbReference type="SMART" id="SM00448">
    <property type="entry name" value="REC"/>
    <property type="match status" value="1"/>
</dbReference>
<evidence type="ECO:0000256" key="2">
    <source>
        <dbReference type="ARBA" id="ARBA00023012"/>
    </source>
</evidence>
<dbReference type="AlphaFoldDB" id="A3KAV6"/>
<dbReference type="SUPFAM" id="SSF52172">
    <property type="entry name" value="CheY-like"/>
    <property type="match status" value="1"/>
</dbReference>
<keyword evidence="11" id="KW-1185">Reference proteome</keyword>
<dbReference type="InterPro" id="IPR001867">
    <property type="entry name" value="OmpR/PhoB-type_DNA-bd"/>
</dbReference>
<proteinExistence type="predicted"/>